<accession>A0A016VV90</accession>
<feature type="compositionally biased region" description="Low complexity" evidence="1">
    <location>
        <begin position="60"/>
        <end position="77"/>
    </location>
</feature>
<keyword evidence="3" id="KW-1185">Reference proteome</keyword>
<evidence type="ECO:0000256" key="1">
    <source>
        <dbReference type="SAM" id="MobiDB-lite"/>
    </source>
</evidence>
<feature type="compositionally biased region" description="Polar residues" evidence="1">
    <location>
        <begin position="24"/>
        <end position="47"/>
    </location>
</feature>
<feature type="region of interest" description="Disordered" evidence="1">
    <location>
        <begin position="23"/>
        <end position="77"/>
    </location>
</feature>
<gene>
    <name evidence="2" type="primary">Acey_s0004.g2044</name>
    <name evidence="2" type="ORF">Y032_0004g2044</name>
</gene>
<sequence length="77" mass="8122">MSPNAPENTEKTLLDLFVWPILPAQTSPNTTPASADTQAQDTTLSRPDSSEPIEDLPDMSPATADADARTSATPTPL</sequence>
<reference evidence="3" key="1">
    <citation type="journal article" date="2015" name="Nat. Genet.">
        <title>The genome and transcriptome of the zoonotic hookworm Ancylostoma ceylanicum identify infection-specific gene families.</title>
        <authorList>
            <person name="Schwarz E.M."/>
            <person name="Hu Y."/>
            <person name="Antoshechkin I."/>
            <person name="Miller M.M."/>
            <person name="Sternberg P.W."/>
            <person name="Aroian R.V."/>
        </authorList>
    </citation>
    <scope>NUCLEOTIDE SEQUENCE</scope>
    <source>
        <strain evidence="3">HY135</strain>
    </source>
</reference>
<dbReference type="EMBL" id="JARK01001340">
    <property type="protein sequence ID" value="EYC31241.1"/>
    <property type="molecule type" value="Genomic_DNA"/>
</dbReference>
<name>A0A016VV90_9BILA</name>
<protein>
    <submittedName>
        <fullName evidence="2">Uncharacterized protein</fullName>
    </submittedName>
</protein>
<dbReference type="AlphaFoldDB" id="A0A016VV90"/>
<proteinExistence type="predicted"/>
<organism evidence="2 3">
    <name type="scientific">Ancylostoma ceylanicum</name>
    <dbReference type="NCBI Taxonomy" id="53326"/>
    <lineage>
        <taxon>Eukaryota</taxon>
        <taxon>Metazoa</taxon>
        <taxon>Ecdysozoa</taxon>
        <taxon>Nematoda</taxon>
        <taxon>Chromadorea</taxon>
        <taxon>Rhabditida</taxon>
        <taxon>Rhabditina</taxon>
        <taxon>Rhabditomorpha</taxon>
        <taxon>Strongyloidea</taxon>
        <taxon>Ancylostomatidae</taxon>
        <taxon>Ancylostomatinae</taxon>
        <taxon>Ancylostoma</taxon>
    </lineage>
</organism>
<dbReference type="Proteomes" id="UP000024635">
    <property type="component" value="Unassembled WGS sequence"/>
</dbReference>
<evidence type="ECO:0000313" key="3">
    <source>
        <dbReference type="Proteomes" id="UP000024635"/>
    </source>
</evidence>
<comment type="caution">
    <text evidence="2">The sequence shown here is derived from an EMBL/GenBank/DDBJ whole genome shotgun (WGS) entry which is preliminary data.</text>
</comment>
<evidence type="ECO:0000313" key="2">
    <source>
        <dbReference type="EMBL" id="EYC31241.1"/>
    </source>
</evidence>